<sequence>MCRRTVACCGCQSMHSLSVLVLAIYSIHLLSFILFLYIIRGNVTLWSVLLDTVKLTYP</sequence>
<dbReference type="AlphaFoldDB" id="A0A0A9C1J9"/>
<protein>
    <submittedName>
        <fullName evidence="1">Uncharacterized protein</fullName>
    </submittedName>
</protein>
<dbReference type="EMBL" id="GBRH01232483">
    <property type="protein sequence ID" value="JAD65412.1"/>
    <property type="molecule type" value="Transcribed_RNA"/>
</dbReference>
<name>A0A0A9C1J9_ARUDO</name>
<accession>A0A0A9C1J9</accession>
<evidence type="ECO:0000313" key="1">
    <source>
        <dbReference type="EMBL" id="JAD65412.1"/>
    </source>
</evidence>
<reference evidence="1" key="1">
    <citation type="submission" date="2014-09" db="EMBL/GenBank/DDBJ databases">
        <authorList>
            <person name="Magalhaes I.L.F."/>
            <person name="Oliveira U."/>
            <person name="Santos F.R."/>
            <person name="Vidigal T.H.D.A."/>
            <person name="Brescovit A.D."/>
            <person name="Santos A.J."/>
        </authorList>
    </citation>
    <scope>NUCLEOTIDE SEQUENCE</scope>
    <source>
        <tissue evidence="1">Shoot tissue taken approximately 20 cm above the soil surface</tissue>
    </source>
</reference>
<reference evidence="1" key="2">
    <citation type="journal article" date="2015" name="Data Brief">
        <title>Shoot transcriptome of the giant reed, Arundo donax.</title>
        <authorList>
            <person name="Barrero R.A."/>
            <person name="Guerrero F.D."/>
            <person name="Moolhuijzen P."/>
            <person name="Goolsby J.A."/>
            <person name="Tidwell J."/>
            <person name="Bellgard S.E."/>
            <person name="Bellgard M.I."/>
        </authorList>
    </citation>
    <scope>NUCLEOTIDE SEQUENCE</scope>
    <source>
        <tissue evidence="1">Shoot tissue taken approximately 20 cm above the soil surface</tissue>
    </source>
</reference>
<organism evidence="1">
    <name type="scientific">Arundo donax</name>
    <name type="common">Giant reed</name>
    <name type="synonym">Donax arundinaceus</name>
    <dbReference type="NCBI Taxonomy" id="35708"/>
    <lineage>
        <taxon>Eukaryota</taxon>
        <taxon>Viridiplantae</taxon>
        <taxon>Streptophyta</taxon>
        <taxon>Embryophyta</taxon>
        <taxon>Tracheophyta</taxon>
        <taxon>Spermatophyta</taxon>
        <taxon>Magnoliopsida</taxon>
        <taxon>Liliopsida</taxon>
        <taxon>Poales</taxon>
        <taxon>Poaceae</taxon>
        <taxon>PACMAD clade</taxon>
        <taxon>Arundinoideae</taxon>
        <taxon>Arundineae</taxon>
        <taxon>Arundo</taxon>
    </lineage>
</organism>
<proteinExistence type="predicted"/>